<keyword evidence="1" id="KW-0732">Signal</keyword>
<protein>
    <submittedName>
        <fullName evidence="2">Uncharacterized protein</fullName>
    </submittedName>
</protein>
<gene>
    <name evidence="2" type="ORF">PUN28_014628</name>
</gene>
<name>A0AAW2F662_9HYME</name>
<evidence type="ECO:0000313" key="2">
    <source>
        <dbReference type="EMBL" id="KAL0109725.1"/>
    </source>
</evidence>
<feature type="signal peptide" evidence="1">
    <location>
        <begin position="1"/>
        <end position="22"/>
    </location>
</feature>
<accession>A0AAW2F662</accession>
<evidence type="ECO:0000313" key="3">
    <source>
        <dbReference type="Proteomes" id="UP001430953"/>
    </source>
</evidence>
<sequence>MGVRFIPLIVVTMVLIITRSFGCAVGKRSTTSDIANDPDYPDYSFKYDESYPVAPKRAALLFDQLMVALQKVVNHQGKDSTGGKGIRKSLVHRLPAANSEILPVADDQMVPNSMDLQRRGQDKSEFFWPCFVNALACFKKK</sequence>
<feature type="chain" id="PRO_5043946264" evidence="1">
    <location>
        <begin position="23"/>
        <end position="141"/>
    </location>
</feature>
<dbReference type="Proteomes" id="UP001430953">
    <property type="component" value="Unassembled WGS sequence"/>
</dbReference>
<proteinExistence type="predicted"/>
<keyword evidence="3" id="KW-1185">Reference proteome</keyword>
<dbReference type="EMBL" id="JADYXP020000015">
    <property type="protein sequence ID" value="KAL0109725.1"/>
    <property type="molecule type" value="Genomic_DNA"/>
</dbReference>
<organism evidence="2 3">
    <name type="scientific">Cardiocondyla obscurior</name>
    <dbReference type="NCBI Taxonomy" id="286306"/>
    <lineage>
        <taxon>Eukaryota</taxon>
        <taxon>Metazoa</taxon>
        <taxon>Ecdysozoa</taxon>
        <taxon>Arthropoda</taxon>
        <taxon>Hexapoda</taxon>
        <taxon>Insecta</taxon>
        <taxon>Pterygota</taxon>
        <taxon>Neoptera</taxon>
        <taxon>Endopterygota</taxon>
        <taxon>Hymenoptera</taxon>
        <taxon>Apocrita</taxon>
        <taxon>Aculeata</taxon>
        <taxon>Formicoidea</taxon>
        <taxon>Formicidae</taxon>
        <taxon>Myrmicinae</taxon>
        <taxon>Cardiocondyla</taxon>
    </lineage>
</organism>
<dbReference type="AlphaFoldDB" id="A0AAW2F662"/>
<evidence type="ECO:0000256" key="1">
    <source>
        <dbReference type="SAM" id="SignalP"/>
    </source>
</evidence>
<comment type="caution">
    <text evidence="2">The sequence shown here is derived from an EMBL/GenBank/DDBJ whole genome shotgun (WGS) entry which is preliminary data.</text>
</comment>
<reference evidence="2 3" key="1">
    <citation type="submission" date="2023-03" db="EMBL/GenBank/DDBJ databases">
        <title>High recombination rates correlate with genetic variation in Cardiocondyla obscurior ants.</title>
        <authorList>
            <person name="Errbii M."/>
        </authorList>
    </citation>
    <scope>NUCLEOTIDE SEQUENCE [LARGE SCALE GENOMIC DNA]</scope>
    <source>
        <strain evidence="2">Alpha-2009</strain>
        <tissue evidence="2">Whole body</tissue>
    </source>
</reference>